<dbReference type="PANTHER" id="PTHR14226:SF78">
    <property type="entry name" value="SLR0060 PROTEIN"/>
    <property type="match status" value="1"/>
</dbReference>
<dbReference type="AlphaFoldDB" id="A0A2S7IMK7"/>
<dbReference type="PANTHER" id="PTHR14226">
    <property type="entry name" value="NEUROPATHY TARGET ESTERASE/SWISS CHEESE D.MELANOGASTER"/>
    <property type="match status" value="1"/>
</dbReference>
<evidence type="ECO:0000256" key="2">
    <source>
        <dbReference type="ARBA" id="ARBA00022963"/>
    </source>
</evidence>
<accession>A0A2S7IMK7</accession>
<comment type="caution">
    <text evidence="4">Lacks conserved residue(s) required for the propagation of feature annotation.</text>
</comment>
<proteinExistence type="predicted"/>
<dbReference type="InterPro" id="IPR016035">
    <property type="entry name" value="Acyl_Trfase/lysoPLipase"/>
</dbReference>
<feature type="short sequence motif" description="DGA/G" evidence="4">
    <location>
        <begin position="149"/>
        <end position="151"/>
    </location>
</feature>
<dbReference type="CDD" id="cd07205">
    <property type="entry name" value="Pat_PNPLA6_PNPLA7_NTE1_like"/>
    <property type="match status" value="1"/>
</dbReference>
<dbReference type="PROSITE" id="PS51635">
    <property type="entry name" value="PNPLA"/>
    <property type="match status" value="1"/>
</dbReference>
<organism evidence="6 7">
    <name type="scientific">Siphonobacter curvatus</name>
    <dbReference type="NCBI Taxonomy" id="2094562"/>
    <lineage>
        <taxon>Bacteria</taxon>
        <taxon>Pseudomonadati</taxon>
        <taxon>Bacteroidota</taxon>
        <taxon>Cytophagia</taxon>
        <taxon>Cytophagales</taxon>
        <taxon>Cytophagaceae</taxon>
        <taxon>Siphonobacter</taxon>
    </lineage>
</organism>
<dbReference type="GO" id="GO:0016787">
    <property type="term" value="F:hydrolase activity"/>
    <property type="evidence" value="ECO:0007669"/>
    <property type="project" value="UniProtKB-UniRule"/>
</dbReference>
<feature type="domain" description="PNPLA" evidence="5">
    <location>
        <begin position="5"/>
        <end position="162"/>
    </location>
</feature>
<keyword evidence="1 4" id="KW-0378">Hydrolase</keyword>
<dbReference type="Proteomes" id="UP000239590">
    <property type="component" value="Unassembled WGS sequence"/>
</dbReference>
<dbReference type="InterPro" id="IPR002641">
    <property type="entry name" value="PNPLA_dom"/>
</dbReference>
<keyword evidence="7" id="KW-1185">Reference proteome</keyword>
<evidence type="ECO:0000256" key="1">
    <source>
        <dbReference type="ARBA" id="ARBA00022801"/>
    </source>
</evidence>
<sequence>MKIGIVFSGGAVRGFAHLGILKALQEMGISPDYISGVSAGAIVGAFAASKMEAEAAYDLIERSNYKSYLKLAFSRMGFLKLDRVEDLMQKHLPHTFEELALPLSVNATDLTTGNEVFFNSGPLLKPILASCCLPGIFEPVWINQQQLIDGGVLNQMPYEPLEAHCDILIGCHCNPIGDLESPITSMKAVAMRSLYLAMAKASHFKSKRFDVFIEPPLLQNFNVFDTKKSRDVFRVGYEYTHQMAPELEKLREQLSF</sequence>
<dbReference type="RefSeq" id="WP_104710118.1">
    <property type="nucleotide sequence ID" value="NZ_PTRA01000001.1"/>
</dbReference>
<dbReference type="SUPFAM" id="SSF52151">
    <property type="entry name" value="FabD/lysophospholipase-like"/>
    <property type="match status" value="1"/>
</dbReference>
<keyword evidence="2 4" id="KW-0442">Lipid degradation</keyword>
<dbReference type="InterPro" id="IPR050301">
    <property type="entry name" value="NTE"/>
</dbReference>
<comment type="caution">
    <text evidence="6">The sequence shown here is derived from an EMBL/GenBank/DDBJ whole genome shotgun (WGS) entry which is preliminary data.</text>
</comment>
<evidence type="ECO:0000256" key="3">
    <source>
        <dbReference type="ARBA" id="ARBA00023098"/>
    </source>
</evidence>
<dbReference type="Pfam" id="PF01734">
    <property type="entry name" value="Patatin"/>
    <property type="match status" value="1"/>
</dbReference>
<dbReference type="EMBL" id="PTRA01000001">
    <property type="protein sequence ID" value="PQA58952.1"/>
    <property type="molecule type" value="Genomic_DNA"/>
</dbReference>
<evidence type="ECO:0000313" key="6">
    <source>
        <dbReference type="EMBL" id="PQA58952.1"/>
    </source>
</evidence>
<feature type="short sequence motif" description="GXSXG" evidence="4">
    <location>
        <begin position="36"/>
        <end position="40"/>
    </location>
</feature>
<dbReference type="Gene3D" id="3.40.1090.10">
    <property type="entry name" value="Cytosolic phospholipase A2 catalytic domain"/>
    <property type="match status" value="1"/>
</dbReference>
<feature type="active site" description="Proton acceptor" evidence="4">
    <location>
        <position position="149"/>
    </location>
</feature>
<dbReference type="OrthoDB" id="9770965at2"/>
<gene>
    <name evidence="6" type="ORF">C5O19_04645</name>
</gene>
<evidence type="ECO:0000256" key="4">
    <source>
        <dbReference type="PROSITE-ProRule" id="PRU01161"/>
    </source>
</evidence>
<keyword evidence="3 4" id="KW-0443">Lipid metabolism</keyword>
<evidence type="ECO:0000259" key="5">
    <source>
        <dbReference type="PROSITE" id="PS51635"/>
    </source>
</evidence>
<protein>
    <submittedName>
        <fullName evidence="6">Patatin</fullName>
    </submittedName>
</protein>
<name>A0A2S7IMK7_9BACT</name>
<dbReference type="GO" id="GO:0016042">
    <property type="term" value="P:lipid catabolic process"/>
    <property type="evidence" value="ECO:0007669"/>
    <property type="project" value="UniProtKB-UniRule"/>
</dbReference>
<feature type="active site" description="Nucleophile" evidence="4">
    <location>
        <position position="38"/>
    </location>
</feature>
<reference evidence="7" key="1">
    <citation type="submission" date="2018-02" db="EMBL/GenBank/DDBJ databases">
        <title>Genome sequencing of Solimonas sp. HR-BB.</title>
        <authorList>
            <person name="Lee Y."/>
            <person name="Jeon C.O."/>
        </authorList>
    </citation>
    <scope>NUCLEOTIDE SEQUENCE [LARGE SCALE GENOMIC DNA]</scope>
    <source>
        <strain evidence="7">HR-U</strain>
    </source>
</reference>
<evidence type="ECO:0000313" key="7">
    <source>
        <dbReference type="Proteomes" id="UP000239590"/>
    </source>
</evidence>